<dbReference type="Pfam" id="PF00690">
    <property type="entry name" value="Cation_ATPase_N"/>
    <property type="match status" value="1"/>
</dbReference>
<comment type="subcellular location">
    <subcellularLocation>
        <location evidence="1">Cell membrane</location>
        <topology evidence="1">Multi-pass membrane protein</topology>
    </subcellularLocation>
</comment>
<comment type="caution">
    <text evidence="5">The sequence shown here is derived from an EMBL/GenBank/DDBJ whole genome shotgun (WGS) entry which is preliminary data.</text>
</comment>
<evidence type="ECO:0000256" key="2">
    <source>
        <dbReference type="ARBA" id="ARBA00022475"/>
    </source>
</evidence>
<evidence type="ECO:0000256" key="1">
    <source>
        <dbReference type="ARBA" id="ARBA00004651"/>
    </source>
</evidence>
<evidence type="ECO:0000313" key="6">
    <source>
        <dbReference type="Proteomes" id="UP001054945"/>
    </source>
</evidence>
<dbReference type="SUPFAM" id="SSF81665">
    <property type="entry name" value="Calcium ATPase, transmembrane domain M"/>
    <property type="match status" value="1"/>
</dbReference>
<evidence type="ECO:0000313" key="5">
    <source>
        <dbReference type="EMBL" id="GIY57071.1"/>
    </source>
</evidence>
<dbReference type="Proteomes" id="UP001054945">
    <property type="component" value="Unassembled WGS sequence"/>
</dbReference>
<keyword evidence="6" id="KW-1185">Reference proteome</keyword>
<dbReference type="SMART" id="SM00831">
    <property type="entry name" value="Cation_ATPase_N"/>
    <property type="match status" value="1"/>
</dbReference>
<feature type="domain" description="Cation-transporting P-type ATPase N-terminal" evidence="4">
    <location>
        <begin position="140"/>
        <end position="212"/>
    </location>
</feature>
<feature type="region of interest" description="Disordered" evidence="3">
    <location>
        <begin position="172"/>
        <end position="191"/>
    </location>
</feature>
<gene>
    <name evidence="5" type="primary">Atpalpha_4</name>
    <name evidence="5" type="ORF">CEXT_82981</name>
</gene>
<dbReference type="InterPro" id="IPR004014">
    <property type="entry name" value="ATPase_P-typ_cation-transptr_N"/>
</dbReference>
<dbReference type="GO" id="GO:0005886">
    <property type="term" value="C:plasma membrane"/>
    <property type="evidence" value="ECO:0007669"/>
    <property type="project" value="UniProtKB-SubCell"/>
</dbReference>
<dbReference type="InterPro" id="IPR050510">
    <property type="entry name" value="Cation_transp_ATPase_P-type"/>
</dbReference>
<dbReference type="GO" id="GO:0005391">
    <property type="term" value="F:P-type sodium:potassium-exchanging transporter activity"/>
    <property type="evidence" value="ECO:0007669"/>
    <property type="project" value="TreeGrafter"/>
</dbReference>
<evidence type="ECO:0000259" key="4">
    <source>
        <dbReference type="SMART" id="SM00831"/>
    </source>
</evidence>
<dbReference type="GO" id="GO:1902600">
    <property type="term" value="P:proton transmembrane transport"/>
    <property type="evidence" value="ECO:0007669"/>
    <property type="project" value="TreeGrafter"/>
</dbReference>
<dbReference type="GO" id="GO:1990573">
    <property type="term" value="P:potassium ion import across plasma membrane"/>
    <property type="evidence" value="ECO:0007669"/>
    <property type="project" value="TreeGrafter"/>
</dbReference>
<dbReference type="PANTHER" id="PTHR43294">
    <property type="entry name" value="SODIUM/POTASSIUM-TRANSPORTING ATPASE SUBUNIT ALPHA"/>
    <property type="match status" value="1"/>
</dbReference>
<name>A0AAV4UGW9_CAEEX</name>
<dbReference type="EMBL" id="BPLR01012855">
    <property type="protein sequence ID" value="GIY57071.1"/>
    <property type="molecule type" value="Genomic_DNA"/>
</dbReference>
<dbReference type="GO" id="GO:0036376">
    <property type="term" value="P:sodium ion export across plasma membrane"/>
    <property type="evidence" value="ECO:0007669"/>
    <property type="project" value="TreeGrafter"/>
</dbReference>
<keyword evidence="2" id="KW-1003">Cell membrane</keyword>
<dbReference type="InterPro" id="IPR023298">
    <property type="entry name" value="ATPase_P-typ_TM_dom_sf"/>
</dbReference>
<reference evidence="5 6" key="1">
    <citation type="submission" date="2021-06" db="EMBL/GenBank/DDBJ databases">
        <title>Caerostris extrusa draft genome.</title>
        <authorList>
            <person name="Kono N."/>
            <person name="Arakawa K."/>
        </authorList>
    </citation>
    <scope>NUCLEOTIDE SEQUENCE [LARGE SCALE GENOMIC DNA]</scope>
</reference>
<organism evidence="5 6">
    <name type="scientific">Caerostris extrusa</name>
    <name type="common">Bark spider</name>
    <name type="synonym">Caerostris bankana</name>
    <dbReference type="NCBI Taxonomy" id="172846"/>
    <lineage>
        <taxon>Eukaryota</taxon>
        <taxon>Metazoa</taxon>
        <taxon>Ecdysozoa</taxon>
        <taxon>Arthropoda</taxon>
        <taxon>Chelicerata</taxon>
        <taxon>Arachnida</taxon>
        <taxon>Araneae</taxon>
        <taxon>Araneomorphae</taxon>
        <taxon>Entelegynae</taxon>
        <taxon>Araneoidea</taxon>
        <taxon>Araneidae</taxon>
        <taxon>Caerostris</taxon>
    </lineage>
</organism>
<dbReference type="GO" id="GO:0030007">
    <property type="term" value="P:intracellular potassium ion homeostasis"/>
    <property type="evidence" value="ECO:0007669"/>
    <property type="project" value="TreeGrafter"/>
</dbReference>
<proteinExistence type="predicted"/>
<sequence>MIILKQNANNTRVVRSSSNRPFLSILFSGVKHFRTKEEFLLLSLAAKSRAKQEDLRHCRYDANIMKQRYRYHANTLRDLFVAKFRGTKFGLRPTRSEISGCRDREKGNGIKKALSEDNDIKMSKKKKMDLEELKQEVAMDEHKISLQELCSRLNTNMERGLSVEQARKILERDGPNALTPPKRPPSGSSSASSFSGASPCFCGSVLCCVSSRIPYRPLPWKKRRMTIYIWVLY</sequence>
<accession>A0AAV4UGW9</accession>
<dbReference type="AlphaFoldDB" id="A0AAV4UGW9"/>
<keyword evidence="2" id="KW-0472">Membrane</keyword>
<dbReference type="GO" id="GO:0006883">
    <property type="term" value="P:intracellular sodium ion homeostasis"/>
    <property type="evidence" value="ECO:0007669"/>
    <property type="project" value="TreeGrafter"/>
</dbReference>
<dbReference type="Gene3D" id="2.70.150.10">
    <property type="entry name" value="Calcium-transporting ATPase, cytoplasmic transduction domain A"/>
    <property type="match status" value="1"/>
</dbReference>
<evidence type="ECO:0000256" key="3">
    <source>
        <dbReference type="SAM" id="MobiDB-lite"/>
    </source>
</evidence>
<dbReference type="PANTHER" id="PTHR43294:SF13">
    <property type="entry name" value="SODIUM_POTASSIUM-TRANSPORTING ATPASE SUBUNIT ALPHA"/>
    <property type="match status" value="1"/>
</dbReference>
<protein>
    <recommendedName>
        <fullName evidence="4">Cation-transporting P-type ATPase N-terminal domain-containing protein</fullName>
    </recommendedName>
</protein>